<sequence length="274" mass="28528">MTLFVNTNVSALIARNTLFDAGSVLDVSYERLSSGLRINRAADDAAGLQVITKFEAQRDGLQQSVRNANDAISMTEVAEGSLKEVTDSLQRIRQLAIQSQSGINGSAERTAIQQEITALTSEMSRVVSDTNFAGNAVLSGDYSAAFQIGAFAGQSISINLSRTGGFGPSGIGVGNVDVTTFGGASSALAAIDGAVSAIGTERAKLGALTNRFQSTIRNLTEVSANLASSMSRIQDADYASEASELTRNQIIQQATIAVLGQANSTPQTALSLLL</sequence>
<evidence type="ECO:0000256" key="1">
    <source>
        <dbReference type="ARBA" id="ARBA00005709"/>
    </source>
</evidence>
<evidence type="ECO:0000259" key="5">
    <source>
        <dbReference type="Pfam" id="PF00669"/>
    </source>
</evidence>
<keyword evidence="7" id="KW-0282">Flagellum</keyword>
<dbReference type="PANTHER" id="PTHR42792">
    <property type="entry name" value="FLAGELLIN"/>
    <property type="match status" value="1"/>
</dbReference>
<gene>
    <name evidence="7" type="ORF">MACH26_15260</name>
</gene>
<dbReference type="GO" id="GO:0009288">
    <property type="term" value="C:bacterial-type flagellum"/>
    <property type="evidence" value="ECO:0007669"/>
    <property type="project" value="UniProtKB-SubCell"/>
</dbReference>
<evidence type="ECO:0000256" key="2">
    <source>
        <dbReference type="ARBA" id="ARBA00022525"/>
    </source>
</evidence>
<evidence type="ECO:0000313" key="8">
    <source>
        <dbReference type="Proteomes" id="UP001333710"/>
    </source>
</evidence>
<dbReference type="PRINTS" id="PR00207">
    <property type="entry name" value="FLAGELLIN"/>
</dbReference>
<dbReference type="InterPro" id="IPR042187">
    <property type="entry name" value="Flagellin_C_sub2"/>
</dbReference>
<dbReference type="InterPro" id="IPR046358">
    <property type="entry name" value="Flagellin_C"/>
</dbReference>
<dbReference type="EMBL" id="AP027272">
    <property type="protein sequence ID" value="BDX06005.1"/>
    <property type="molecule type" value="Genomic_DNA"/>
</dbReference>
<dbReference type="Pfam" id="PF00669">
    <property type="entry name" value="Flagellin_N"/>
    <property type="match status" value="1"/>
</dbReference>
<reference evidence="7" key="1">
    <citation type="submission" date="2023-01" db="EMBL/GenBank/DDBJ databases">
        <title>Complete genome sequence of Planctobacterium marinum strain Dej080120_11.</title>
        <authorList>
            <person name="Ueki S."/>
            <person name="Maruyama F."/>
        </authorList>
    </citation>
    <scope>NUCLEOTIDE SEQUENCE</scope>
    <source>
        <strain evidence="7">Dej080120_11</strain>
    </source>
</reference>
<feature type="domain" description="Flagellin N-terminal" evidence="5">
    <location>
        <begin position="5"/>
        <end position="141"/>
    </location>
</feature>
<evidence type="ECO:0000256" key="4">
    <source>
        <dbReference type="RuleBase" id="RU362073"/>
    </source>
</evidence>
<comment type="subcellular location">
    <subcellularLocation>
        <location evidence="4">Secreted</location>
    </subcellularLocation>
    <subcellularLocation>
        <location evidence="4">Bacterial flagellum</location>
    </subcellularLocation>
</comment>
<dbReference type="GO" id="GO:0005576">
    <property type="term" value="C:extracellular region"/>
    <property type="evidence" value="ECO:0007669"/>
    <property type="project" value="UniProtKB-SubCell"/>
</dbReference>
<dbReference type="GO" id="GO:0005198">
    <property type="term" value="F:structural molecule activity"/>
    <property type="evidence" value="ECO:0007669"/>
    <property type="project" value="UniProtKB-UniRule"/>
</dbReference>
<comment type="function">
    <text evidence="4">Flagellin is the subunit protein which polymerizes to form the filaments of bacterial flagella.</text>
</comment>
<dbReference type="AlphaFoldDB" id="A0AA48KU22"/>
<dbReference type="KEGG" id="pmaw:MACH26_15260"/>
<keyword evidence="7" id="KW-0969">Cilium</keyword>
<evidence type="ECO:0000256" key="3">
    <source>
        <dbReference type="ARBA" id="ARBA00023143"/>
    </source>
</evidence>
<dbReference type="Proteomes" id="UP001333710">
    <property type="component" value="Chromosome"/>
</dbReference>
<comment type="similarity">
    <text evidence="1 4">Belongs to the bacterial flagellin family.</text>
</comment>
<organism evidence="7 8">
    <name type="scientific">Planctobacterium marinum</name>
    <dbReference type="NCBI Taxonomy" id="1631968"/>
    <lineage>
        <taxon>Bacteria</taxon>
        <taxon>Pseudomonadati</taxon>
        <taxon>Pseudomonadota</taxon>
        <taxon>Gammaproteobacteria</taxon>
        <taxon>Alteromonadales</taxon>
        <taxon>Alteromonadaceae</taxon>
        <taxon>Planctobacterium</taxon>
    </lineage>
</organism>
<dbReference type="InterPro" id="IPR001029">
    <property type="entry name" value="Flagellin_N"/>
</dbReference>
<name>A0AA48KU22_9ALTE</name>
<proteinExistence type="inferred from homology"/>
<keyword evidence="3 4" id="KW-0975">Bacterial flagellum</keyword>
<dbReference type="RefSeq" id="WP_338292031.1">
    <property type="nucleotide sequence ID" value="NZ_AP027272.1"/>
</dbReference>
<dbReference type="InterPro" id="IPR001492">
    <property type="entry name" value="Flagellin"/>
</dbReference>
<dbReference type="Gene3D" id="6.10.10.10">
    <property type="entry name" value="Flagellar export chaperone, C-terminal domain"/>
    <property type="match status" value="1"/>
</dbReference>
<dbReference type="Gene3D" id="1.20.1330.10">
    <property type="entry name" value="f41 fragment of flagellin, N-terminal domain"/>
    <property type="match status" value="1"/>
</dbReference>
<keyword evidence="7" id="KW-0966">Cell projection</keyword>
<accession>A0AA48KU22</accession>
<evidence type="ECO:0000313" key="7">
    <source>
        <dbReference type="EMBL" id="BDX06005.1"/>
    </source>
</evidence>
<protein>
    <recommendedName>
        <fullName evidence="4">Flagellin</fullName>
    </recommendedName>
</protein>
<dbReference type="SUPFAM" id="SSF64518">
    <property type="entry name" value="Phase 1 flagellin"/>
    <property type="match status" value="1"/>
</dbReference>
<dbReference type="PANTHER" id="PTHR42792:SF2">
    <property type="entry name" value="FLAGELLIN"/>
    <property type="match status" value="1"/>
</dbReference>
<keyword evidence="2 4" id="KW-0964">Secreted</keyword>
<evidence type="ECO:0000259" key="6">
    <source>
        <dbReference type="Pfam" id="PF00700"/>
    </source>
</evidence>
<keyword evidence="8" id="KW-1185">Reference proteome</keyword>
<dbReference type="Pfam" id="PF00700">
    <property type="entry name" value="Flagellin_C"/>
    <property type="match status" value="1"/>
</dbReference>
<feature type="domain" description="Flagellin C-terminal" evidence="6">
    <location>
        <begin position="188"/>
        <end position="273"/>
    </location>
</feature>